<comment type="similarity">
    <text evidence="3 9">Belongs to the peptidase S26 family.</text>
</comment>
<evidence type="ECO:0000256" key="9">
    <source>
        <dbReference type="RuleBase" id="RU362042"/>
    </source>
</evidence>
<evidence type="ECO:0000313" key="15">
    <source>
        <dbReference type="Proteomes" id="UP000183039"/>
    </source>
</evidence>
<proteinExistence type="inferred from homology"/>
<dbReference type="InterPro" id="IPR000223">
    <property type="entry name" value="Pept_S26A_signal_pept_1"/>
</dbReference>
<evidence type="ECO:0000313" key="12">
    <source>
        <dbReference type="EMBL" id="ALS02577.1"/>
    </source>
</evidence>
<name>A0A0S3KE27_9ENTE</name>
<comment type="catalytic activity">
    <reaction evidence="1 8">
        <text>Cleavage of hydrophobic, N-terminal signal or leader sequences from secreted and periplasmic proteins.</text>
        <dbReference type="EC" id="3.4.21.89"/>
    </reaction>
</comment>
<evidence type="ECO:0000256" key="8">
    <source>
        <dbReference type="RuleBase" id="RU003993"/>
    </source>
</evidence>
<feature type="domain" description="Peptidase S26" evidence="11">
    <location>
        <begin position="60"/>
        <end position="228"/>
    </location>
</feature>
<evidence type="ECO:0000256" key="10">
    <source>
        <dbReference type="SAM" id="MobiDB-lite"/>
    </source>
</evidence>
<dbReference type="InterPro" id="IPR036286">
    <property type="entry name" value="LexA/Signal_pep-like_sf"/>
</dbReference>
<keyword evidence="8" id="KW-1133">Transmembrane helix</keyword>
<evidence type="ECO:0000256" key="5">
    <source>
        <dbReference type="ARBA" id="ARBA00022670"/>
    </source>
</evidence>
<dbReference type="SUPFAM" id="SSF51306">
    <property type="entry name" value="LexA/Signal peptidase"/>
    <property type="match status" value="1"/>
</dbReference>
<evidence type="ECO:0000256" key="4">
    <source>
        <dbReference type="ARBA" id="ARBA00013208"/>
    </source>
</evidence>
<feature type="transmembrane region" description="Helical" evidence="8">
    <location>
        <begin position="59"/>
        <end position="79"/>
    </location>
</feature>
<evidence type="ECO:0000313" key="13">
    <source>
        <dbReference type="EMBL" id="OJG93502.1"/>
    </source>
</evidence>
<dbReference type="KEGG" id="ess:ATZ33_14680"/>
<evidence type="ECO:0000256" key="1">
    <source>
        <dbReference type="ARBA" id="ARBA00000677"/>
    </source>
</evidence>
<reference evidence="12 14" key="2">
    <citation type="submission" date="2015-12" db="EMBL/GenBank/DDBJ databases">
        <authorList>
            <person name="Lauer A."/>
            <person name="Humrighouse B."/>
            <person name="Loparev V."/>
            <person name="Shewmaker P.L."/>
            <person name="Whitney A.M."/>
            <person name="McLaughlin R.W."/>
        </authorList>
    </citation>
    <scope>NUCLEOTIDE SEQUENCE [LARGE SCALE GENOMIC DNA]</scope>
    <source>
        <strain evidence="12 14">LMG 23085</strain>
    </source>
</reference>
<dbReference type="GO" id="GO:0009003">
    <property type="term" value="F:signal peptidase activity"/>
    <property type="evidence" value="ECO:0007669"/>
    <property type="project" value="UniProtKB-EC"/>
</dbReference>
<organism evidence="13 15">
    <name type="scientific">Enterococcus silesiacus</name>
    <dbReference type="NCBI Taxonomy" id="332949"/>
    <lineage>
        <taxon>Bacteria</taxon>
        <taxon>Bacillati</taxon>
        <taxon>Bacillota</taxon>
        <taxon>Bacilli</taxon>
        <taxon>Lactobacillales</taxon>
        <taxon>Enterococcaceae</taxon>
        <taxon>Enterococcus</taxon>
    </lineage>
</organism>
<dbReference type="Pfam" id="PF10502">
    <property type="entry name" value="Peptidase_S26"/>
    <property type="match status" value="1"/>
</dbReference>
<dbReference type="PROSITE" id="PS00501">
    <property type="entry name" value="SPASE_I_1"/>
    <property type="match status" value="1"/>
</dbReference>
<dbReference type="RefSeq" id="WP_083429049.1">
    <property type="nucleotide sequence ID" value="NZ_JXLC01000001.1"/>
</dbReference>
<dbReference type="PANTHER" id="PTHR43390">
    <property type="entry name" value="SIGNAL PEPTIDASE I"/>
    <property type="match status" value="1"/>
</dbReference>
<feature type="compositionally biased region" description="Basic residues" evidence="10">
    <location>
        <begin position="11"/>
        <end position="35"/>
    </location>
</feature>
<dbReference type="InterPro" id="IPR019756">
    <property type="entry name" value="Pept_S26A_signal_pept_1_Ser-AS"/>
</dbReference>
<evidence type="ECO:0000259" key="11">
    <source>
        <dbReference type="Pfam" id="PF10502"/>
    </source>
</evidence>
<keyword evidence="5 8" id="KW-0645">Protease</keyword>
<keyword evidence="8" id="KW-0472">Membrane</keyword>
<dbReference type="PROSITE" id="PS00760">
    <property type="entry name" value="SPASE_I_2"/>
    <property type="match status" value="1"/>
</dbReference>
<dbReference type="GO" id="GO:0004252">
    <property type="term" value="F:serine-type endopeptidase activity"/>
    <property type="evidence" value="ECO:0007669"/>
    <property type="project" value="InterPro"/>
</dbReference>
<dbReference type="EC" id="3.4.21.89" evidence="4 8"/>
<feature type="active site" evidence="7">
    <location>
        <position position="127"/>
    </location>
</feature>
<comment type="subcellular location">
    <subcellularLocation>
        <location evidence="2">Cell membrane</location>
        <topology evidence="2">Single-pass type II membrane protein</topology>
    </subcellularLocation>
    <subcellularLocation>
        <location evidence="9">Membrane</location>
        <topology evidence="9">Single-pass type II membrane protein</topology>
    </subcellularLocation>
</comment>
<evidence type="ECO:0000256" key="6">
    <source>
        <dbReference type="ARBA" id="ARBA00022801"/>
    </source>
</evidence>
<dbReference type="Proteomes" id="UP000065511">
    <property type="component" value="Chromosome"/>
</dbReference>
<dbReference type="PRINTS" id="PR00727">
    <property type="entry name" value="LEADERPTASE"/>
</dbReference>
<dbReference type="EMBL" id="JXLC01000001">
    <property type="protein sequence ID" value="OJG93502.1"/>
    <property type="molecule type" value="Genomic_DNA"/>
</dbReference>
<keyword evidence="14" id="KW-1185">Reference proteome</keyword>
<evidence type="ECO:0000256" key="2">
    <source>
        <dbReference type="ARBA" id="ARBA00004401"/>
    </source>
</evidence>
<evidence type="ECO:0000256" key="3">
    <source>
        <dbReference type="ARBA" id="ARBA00009370"/>
    </source>
</evidence>
<protein>
    <recommendedName>
        <fullName evidence="4 8">Signal peptidase I</fullName>
        <ecNumber evidence="4 8">3.4.21.89</ecNumber>
    </recommendedName>
</protein>
<feature type="active site" evidence="7">
    <location>
        <position position="88"/>
    </location>
</feature>
<dbReference type="AlphaFoldDB" id="A0A0S3KE27"/>
<dbReference type="Proteomes" id="UP000183039">
    <property type="component" value="Unassembled WGS sequence"/>
</dbReference>
<dbReference type="PROSITE" id="PS00761">
    <property type="entry name" value="SPASE_I_3"/>
    <property type="match status" value="1"/>
</dbReference>
<dbReference type="GO" id="GO:0006465">
    <property type="term" value="P:signal peptide processing"/>
    <property type="evidence" value="ECO:0007669"/>
    <property type="project" value="InterPro"/>
</dbReference>
<dbReference type="PANTHER" id="PTHR43390:SF1">
    <property type="entry name" value="CHLOROPLAST PROCESSING PEPTIDASE"/>
    <property type="match status" value="1"/>
</dbReference>
<feature type="region of interest" description="Disordered" evidence="10">
    <location>
        <begin position="1"/>
        <end position="35"/>
    </location>
</feature>
<dbReference type="OrthoDB" id="9802919at2"/>
<dbReference type="EMBL" id="CP013614">
    <property type="protein sequence ID" value="ALS02577.1"/>
    <property type="molecule type" value="Genomic_DNA"/>
</dbReference>
<feature type="compositionally biased region" description="Basic and acidic residues" evidence="10">
    <location>
        <begin position="1"/>
        <end position="10"/>
    </location>
</feature>
<dbReference type="InterPro" id="IPR019757">
    <property type="entry name" value="Pept_S26A_signal_pept_1_Lys-AS"/>
</dbReference>
<keyword evidence="6 8" id="KW-0378">Hydrolase</keyword>
<gene>
    <name evidence="12" type="ORF">ATZ33_14680</name>
    <name evidence="13" type="ORF">RV15_GL000104</name>
</gene>
<dbReference type="GO" id="GO:0005886">
    <property type="term" value="C:plasma membrane"/>
    <property type="evidence" value="ECO:0007669"/>
    <property type="project" value="UniProtKB-SubCell"/>
</dbReference>
<accession>A0A0S3KE27</accession>
<evidence type="ECO:0000256" key="7">
    <source>
        <dbReference type="PIRSR" id="PIRSR600223-1"/>
    </source>
</evidence>
<dbReference type="CDD" id="cd06530">
    <property type="entry name" value="S26_SPase_I"/>
    <property type="match status" value="1"/>
</dbReference>
<reference evidence="13 15" key="1">
    <citation type="submission" date="2014-12" db="EMBL/GenBank/DDBJ databases">
        <title>Draft genome sequences of 29 type strains of Enterococci.</title>
        <authorList>
            <person name="Zhong Z."/>
            <person name="Sun Z."/>
            <person name="Liu W."/>
            <person name="Zhang W."/>
            <person name="Zhang H."/>
        </authorList>
    </citation>
    <scope>NUCLEOTIDE SEQUENCE [LARGE SCALE GENOMIC DNA]</scope>
    <source>
        <strain evidence="13 15">DSM 22801</strain>
    </source>
</reference>
<dbReference type="InterPro" id="IPR019758">
    <property type="entry name" value="Pept_S26A_signal_pept_1_CS"/>
</dbReference>
<evidence type="ECO:0000313" key="14">
    <source>
        <dbReference type="Proteomes" id="UP000065511"/>
    </source>
</evidence>
<dbReference type="Gene3D" id="2.10.109.10">
    <property type="entry name" value="Umud Fragment, subunit A"/>
    <property type="match status" value="1"/>
</dbReference>
<keyword evidence="8" id="KW-0812">Transmembrane</keyword>
<dbReference type="InterPro" id="IPR019533">
    <property type="entry name" value="Peptidase_S26"/>
</dbReference>
<dbReference type="NCBIfam" id="TIGR02227">
    <property type="entry name" value="sigpep_I_bact"/>
    <property type="match status" value="1"/>
</dbReference>
<sequence length="237" mass="27106">MKKQRPEEIRKRPKRKSPAGYSKKKNQNRTVSKQKSKRLLLEAKSKQTAAGKYHNIQGWVANFFFLFVFLAGIVFLIQVKSHQIDGHSMNPTFNDKDRILVIKGQEPKRYEIITFEPKSAPGDSYVKRVIGLPGDVIWVEGTSLYINYQAENNPANLYGHNLAAKDLPDGTTRITVSECVAKELAPYYQIPENAYFVQGDNRNHSDDSRVLGLIDRKQIEGVVAYRYYPFNKIGVVR</sequence>